<accession>A0A397RW39</accession>
<dbReference type="Pfam" id="PF13087">
    <property type="entry name" value="AAA_12"/>
    <property type="match status" value="1"/>
</dbReference>
<evidence type="ECO:0000259" key="1">
    <source>
        <dbReference type="SMART" id="SM00382"/>
    </source>
</evidence>
<feature type="domain" description="AAA+ ATPase" evidence="1">
    <location>
        <begin position="414"/>
        <end position="742"/>
    </location>
</feature>
<proteinExistence type="predicted"/>
<dbReference type="SMART" id="SM00382">
    <property type="entry name" value="AAA"/>
    <property type="match status" value="1"/>
</dbReference>
<dbReference type="InterPro" id="IPR045055">
    <property type="entry name" value="DNA2/NAM7-like"/>
</dbReference>
<dbReference type="Proteomes" id="UP000266506">
    <property type="component" value="Unassembled WGS sequence"/>
</dbReference>
<dbReference type="OrthoDB" id="9757917at2"/>
<sequence>MRELDVVSFSISLTEEISKLKGLLFKVIKHKSKFYISKFDDVIISEINPINLNADASDYLDNLPNNYSYITTLDKRNHFAMIESKRVFGIKAGIEKLHLYYEDELPNDVITYNTFDNANAILAYCHIYDKSESAFLIESRNRNKAFPIIRKIEYDSSDEHKEQTLLYLEPKEKSIKLENYQTFLLVGDISFTDTKEYVSEMDRLALYHIRADVQNYLNLWKEYNRIELEREYKQFKKSSYVKFDSLTYGDEIKLYFNNEEFGKVTKFFIDKMCFVGGKELLHLFNSNSLDSYNKIEKELLSNEALTVVELSANGVNSTEKSIKIRTSDRAFFRNLKNGNICLSLLGNKISYQRREKAKERIITGKAGIQKMYTWFTDNPEPNEKPEIIEIDSTLLPSTNLTPNQIEAIRVILNTPDFVIIVGPPGTGKTTVIKAALIQLNALTGNKYNFGNNLLSGFRHETVLNLTENIDLFGLPAVKVGDKNNSNSEELEPRIIKFIDDLIDALKEKYINLTESDDEYIEFKKKYFNYISFNNSIDSSIEILNGISQLDIFISNSEVNEKINKMIQSLKQQNKSMSYEEDSFVNFLYGMPISEEAYNDDKERIEIELSIFEDYKALKEDVKKLNNAYNKKPYSSESVKAIRRDLILKYRKKPEILTSPAKKQEIVDYLNELFDIIKCERLKKFDGDKIAVLDYIDSLTENPYLIRETLLAYTKVLGATNQQSISKNMYLIKNDDVMFDNVFIDEAATSSPLDLFIPMSVAKKKIILVGDHKQLPNITDEGIIDEIKDGLNKNSDDSEDKDISSTMKKTLFEILIEKAHQLEAKDGIRRVIMLDTQFRMHPKLGEIVSNSFYEGMIKSVRPESDFIHNYHNLKDKYLYWLDTPYDEYYKNDYRERGSHSRKNVPEAKKIAKHIKEALDDKNYTKVSIGIITMYRDQVKAIKEELKKIGILDEKYDLMPSYASQELLIGTVDAFQGREFDIVYLSLVYTFNFDNNYSRLANENSKSLLCVALSRQKRMLIVVGDMSVYNIPKAKEKVRPLYDLAIQCSGGENHEWYYL</sequence>
<dbReference type="Gene3D" id="3.40.50.300">
    <property type="entry name" value="P-loop containing nucleotide triphosphate hydrolases"/>
    <property type="match status" value="2"/>
</dbReference>
<comment type="caution">
    <text evidence="2">The sequence shown here is derived from an EMBL/GenBank/DDBJ whole genome shotgun (WGS) entry which is preliminary data.</text>
</comment>
<dbReference type="Pfam" id="PF13086">
    <property type="entry name" value="AAA_11"/>
    <property type="match status" value="1"/>
</dbReference>
<dbReference type="InterPro" id="IPR027417">
    <property type="entry name" value="P-loop_NTPase"/>
</dbReference>
<dbReference type="InterPro" id="IPR041679">
    <property type="entry name" value="DNA2/NAM7-like_C"/>
</dbReference>
<dbReference type="AlphaFoldDB" id="A0A397RW39"/>
<dbReference type="SUPFAM" id="SSF52540">
    <property type="entry name" value="P-loop containing nucleoside triphosphate hydrolases"/>
    <property type="match status" value="1"/>
</dbReference>
<gene>
    <name evidence="2" type="ORF">EI71_00731</name>
</gene>
<dbReference type="InterPro" id="IPR047187">
    <property type="entry name" value="SF1_C_Upf1"/>
</dbReference>
<dbReference type="PANTHER" id="PTHR10887">
    <property type="entry name" value="DNA2/NAM7 HELICASE FAMILY"/>
    <property type="match status" value="1"/>
</dbReference>
<organism evidence="2 3">
    <name type="scientific">Anaeroplasma bactoclasticum</name>
    <dbReference type="NCBI Taxonomy" id="2088"/>
    <lineage>
        <taxon>Bacteria</taxon>
        <taxon>Bacillati</taxon>
        <taxon>Mycoplasmatota</taxon>
        <taxon>Mollicutes</taxon>
        <taxon>Anaeroplasmatales</taxon>
        <taxon>Anaeroplasmataceae</taxon>
        <taxon>Anaeroplasma</taxon>
    </lineage>
</organism>
<dbReference type="InterPro" id="IPR003593">
    <property type="entry name" value="AAA+_ATPase"/>
</dbReference>
<dbReference type="CDD" id="cd18808">
    <property type="entry name" value="SF1_C_Upf1"/>
    <property type="match status" value="1"/>
</dbReference>
<keyword evidence="3" id="KW-1185">Reference proteome</keyword>
<dbReference type="EMBL" id="QXEV01000005">
    <property type="protein sequence ID" value="RIA77948.1"/>
    <property type="molecule type" value="Genomic_DNA"/>
</dbReference>
<dbReference type="InterPro" id="IPR041677">
    <property type="entry name" value="DNA2/NAM7_AAA_11"/>
</dbReference>
<dbReference type="InParanoid" id="A0A397RW39"/>
<name>A0A397RW39_9MOLU</name>
<evidence type="ECO:0000313" key="2">
    <source>
        <dbReference type="EMBL" id="RIA77948.1"/>
    </source>
</evidence>
<protein>
    <submittedName>
        <fullName evidence="2">AAA domain-containing protein</fullName>
    </submittedName>
</protein>
<dbReference type="GO" id="GO:0004386">
    <property type="term" value="F:helicase activity"/>
    <property type="evidence" value="ECO:0007669"/>
    <property type="project" value="InterPro"/>
</dbReference>
<dbReference type="PANTHER" id="PTHR10887:SF495">
    <property type="entry name" value="HELICASE SENATAXIN ISOFORM X1-RELATED"/>
    <property type="match status" value="1"/>
</dbReference>
<evidence type="ECO:0000313" key="3">
    <source>
        <dbReference type="Proteomes" id="UP000266506"/>
    </source>
</evidence>
<reference evidence="2 3" key="1">
    <citation type="submission" date="2018-08" db="EMBL/GenBank/DDBJ databases">
        <title>Genomic Encyclopedia of Archaeal and Bacterial Type Strains, Phase II (KMG-II): from individual species to whole genera.</title>
        <authorList>
            <person name="Goeker M."/>
        </authorList>
    </citation>
    <scope>NUCLEOTIDE SEQUENCE [LARGE SCALE GENOMIC DNA]</scope>
    <source>
        <strain evidence="2 3">ATCC 27112</strain>
    </source>
</reference>